<sequence length="89" mass="10319">MHTTVEQNKAHREDLNWARLKGGVYLATNGWTIQKDNNTSRWLAFDETGQQATREIEGYGVEIKINEHSLSWAKYVTNEEIERRARVAS</sequence>
<dbReference type="Proteomes" id="UP001321486">
    <property type="component" value="Plasmid pNBRC108728a"/>
</dbReference>
<accession>A0ABN6YA21</accession>
<keyword evidence="1" id="KW-0614">Plasmid</keyword>
<proteinExistence type="predicted"/>
<geneLocation type="plasmid" evidence="1 2">
    <name>pNBRC108728a</name>
</geneLocation>
<keyword evidence="2" id="KW-1185">Reference proteome</keyword>
<evidence type="ECO:0008006" key="3">
    <source>
        <dbReference type="Google" id="ProtNLM"/>
    </source>
</evidence>
<evidence type="ECO:0000313" key="1">
    <source>
        <dbReference type="EMBL" id="BDZ52846.1"/>
    </source>
</evidence>
<dbReference type="RefSeq" id="WP_286347128.1">
    <property type="nucleotide sequence ID" value="NZ_AP027733.1"/>
</dbReference>
<evidence type="ECO:0000313" key="2">
    <source>
        <dbReference type="Proteomes" id="UP001321486"/>
    </source>
</evidence>
<dbReference type="EMBL" id="AP027733">
    <property type="protein sequence ID" value="BDZ52846.1"/>
    <property type="molecule type" value="Genomic_DNA"/>
</dbReference>
<gene>
    <name evidence="1" type="ORF">GCM10025867_50870</name>
</gene>
<organism evidence="1 2">
    <name type="scientific">Frondihabitans sucicola</name>
    <dbReference type="NCBI Taxonomy" id="1268041"/>
    <lineage>
        <taxon>Bacteria</taxon>
        <taxon>Bacillati</taxon>
        <taxon>Actinomycetota</taxon>
        <taxon>Actinomycetes</taxon>
        <taxon>Micrococcales</taxon>
        <taxon>Microbacteriaceae</taxon>
        <taxon>Frondihabitans</taxon>
    </lineage>
</organism>
<protein>
    <recommendedName>
        <fullName evidence="3">DUF1508 domain-containing protein</fullName>
    </recommendedName>
</protein>
<reference evidence="2" key="1">
    <citation type="journal article" date="2019" name="Int. J. Syst. Evol. Microbiol.">
        <title>The Global Catalogue of Microorganisms (GCM) 10K type strain sequencing project: providing services to taxonomists for standard genome sequencing and annotation.</title>
        <authorList>
            <consortium name="The Broad Institute Genomics Platform"/>
            <consortium name="The Broad Institute Genome Sequencing Center for Infectious Disease"/>
            <person name="Wu L."/>
            <person name="Ma J."/>
        </authorList>
    </citation>
    <scope>NUCLEOTIDE SEQUENCE [LARGE SCALE GENOMIC DNA]</scope>
    <source>
        <strain evidence="2">NBRC 108728</strain>
    </source>
</reference>
<name>A0ABN6YA21_9MICO</name>